<name>A0A1G5HQA6_9BACL</name>
<keyword evidence="3" id="KW-0813">Transport</keyword>
<dbReference type="PROSITE" id="PS50893">
    <property type="entry name" value="ABC_TRANSPORTER_2"/>
    <property type="match status" value="1"/>
</dbReference>
<keyword evidence="12" id="KW-1185">Reference proteome</keyword>
<evidence type="ECO:0000256" key="7">
    <source>
        <dbReference type="ARBA" id="ARBA00022840"/>
    </source>
</evidence>
<protein>
    <submittedName>
        <fullName evidence="11">Nickel transport system ATP-binding protein</fullName>
    </submittedName>
</protein>
<dbReference type="PANTHER" id="PTHR43297">
    <property type="entry name" value="OLIGOPEPTIDE TRANSPORT ATP-BINDING PROTEIN APPD"/>
    <property type="match status" value="1"/>
</dbReference>
<dbReference type="Gene3D" id="3.40.50.300">
    <property type="entry name" value="P-loop containing nucleotide triphosphate hydrolases"/>
    <property type="match status" value="1"/>
</dbReference>
<comment type="subcellular location">
    <subcellularLocation>
        <location evidence="1">Cell membrane</location>
        <topology evidence="1">Peripheral membrane protein</topology>
    </subcellularLocation>
</comment>
<keyword evidence="6" id="KW-0547">Nucleotide-binding</keyword>
<evidence type="ECO:0000256" key="1">
    <source>
        <dbReference type="ARBA" id="ARBA00004202"/>
    </source>
</evidence>
<dbReference type="GO" id="GO:0005886">
    <property type="term" value="C:plasma membrane"/>
    <property type="evidence" value="ECO:0007669"/>
    <property type="project" value="UniProtKB-SubCell"/>
</dbReference>
<dbReference type="GO" id="GO:0005524">
    <property type="term" value="F:ATP binding"/>
    <property type="evidence" value="ECO:0007669"/>
    <property type="project" value="UniProtKB-KW"/>
</dbReference>
<dbReference type="NCBIfam" id="NF047578">
    <property type="entry name" value="opine_ATP_CntD"/>
    <property type="match status" value="1"/>
</dbReference>
<dbReference type="RefSeq" id="WP_090919321.1">
    <property type="nucleotide sequence ID" value="NZ_FMVM01000007.1"/>
</dbReference>
<dbReference type="SMART" id="SM00382">
    <property type="entry name" value="AAA"/>
    <property type="match status" value="1"/>
</dbReference>
<evidence type="ECO:0000313" key="11">
    <source>
        <dbReference type="EMBL" id="SCY65609.1"/>
    </source>
</evidence>
<dbReference type="STRING" id="582692.SAMN05720606_107122"/>
<keyword evidence="8" id="KW-1278">Translocase</keyword>
<comment type="similarity">
    <text evidence="2">Belongs to the ABC transporter superfamily.</text>
</comment>
<dbReference type="Pfam" id="PF00005">
    <property type="entry name" value="ABC_tran"/>
    <property type="match status" value="1"/>
</dbReference>
<evidence type="ECO:0000256" key="6">
    <source>
        <dbReference type="ARBA" id="ARBA00022741"/>
    </source>
</evidence>
<dbReference type="InterPro" id="IPR017871">
    <property type="entry name" value="ABC_transporter-like_CS"/>
</dbReference>
<feature type="domain" description="ABC transporter" evidence="10">
    <location>
        <begin position="4"/>
        <end position="251"/>
    </location>
</feature>
<dbReference type="SUPFAM" id="SSF52540">
    <property type="entry name" value="P-loop containing nucleoside triphosphate hydrolases"/>
    <property type="match status" value="1"/>
</dbReference>
<evidence type="ECO:0000256" key="5">
    <source>
        <dbReference type="ARBA" id="ARBA00022519"/>
    </source>
</evidence>
<evidence type="ECO:0000256" key="4">
    <source>
        <dbReference type="ARBA" id="ARBA00022475"/>
    </source>
</evidence>
<dbReference type="InterPro" id="IPR027417">
    <property type="entry name" value="P-loop_NTPase"/>
</dbReference>
<sequence length="269" mass="30729">MNIVEVEHLKVWDNHTNQAIVHDSSFTVRQGSCMAIVGESGSGKSVTCRALMRLNKPNMRQSGKMLFQGTDLNQLSEKEMRRRRGKQLCMILQQGMSAFDPSCVIGVHIRETLQTHYHWNTRELERRMRIAMESVMLRNPMDILNKYPHQLSGGMLQRIMIALALVLEPDLIIADEPTTALDTISQYEVLEQLIQLRERMGCSMIFISHDLGVVQKIADDVMVMKDGKIVEQGNMQSVLQEPTHAYTRYLVSTRLELSNHFKALMQEGS</sequence>
<dbReference type="InterPro" id="IPR003439">
    <property type="entry name" value="ABC_transporter-like_ATP-bd"/>
</dbReference>
<gene>
    <name evidence="11" type="ORF">SAMN05720606_107122</name>
</gene>
<dbReference type="AlphaFoldDB" id="A0A1G5HQA6"/>
<dbReference type="InterPro" id="IPR003593">
    <property type="entry name" value="AAA+_ATPase"/>
</dbReference>
<dbReference type="PANTHER" id="PTHR43297:SF14">
    <property type="entry name" value="ATPASE AAA-TYPE CORE DOMAIN-CONTAINING PROTEIN"/>
    <property type="match status" value="1"/>
</dbReference>
<evidence type="ECO:0000313" key="12">
    <source>
        <dbReference type="Proteomes" id="UP000198538"/>
    </source>
</evidence>
<evidence type="ECO:0000256" key="9">
    <source>
        <dbReference type="ARBA" id="ARBA00023136"/>
    </source>
</evidence>
<evidence type="ECO:0000256" key="8">
    <source>
        <dbReference type="ARBA" id="ARBA00022967"/>
    </source>
</evidence>
<dbReference type="PROSITE" id="PS00211">
    <property type="entry name" value="ABC_TRANSPORTER_1"/>
    <property type="match status" value="1"/>
</dbReference>
<accession>A0A1G5HQA6</accession>
<dbReference type="CDD" id="cd03257">
    <property type="entry name" value="ABC_NikE_OppD_transporters"/>
    <property type="match status" value="1"/>
</dbReference>
<keyword evidence="7 11" id="KW-0067">ATP-binding</keyword>
<reference evidence="12" key="1">
    <citation type="submission" date="2016-10" db="EMBL/GenBank/DDBJ databases">
        <authorList>
            <person name="Varghese N."/>
            <person name="Submissions S."/>
        </authorList>
    </citation>
    <scope>NUCLEOTIDE SEQUENCE [LARGE SCALE GENOMIC DNA]</scope>
    <source>
        <strain evidence="12">BL9</strain>
    </source>
</reference>
<evidence type="ECO:0000256" key="2">
    <source>
        <dbReference type="ARBA" id="ARBA00005417"/>
    </source>
</evidence>
<dbReference type="InterPro" id="IPR050388">
    <property type="entry name" value="ABC_Ni/Peptide_Import"/>
</dbReference>
<keyword evidence="9" id="KW-0472">Membrane</keyword>
<dbReference type="Proteomes" id="UP000198538">
    <property type="component" value="Unassembled WGS sequence"/>
</dbReference>
<dbReference type="GO" id="GO:0016887">
    <property type="term" value="F:ATP hydrolysis activity"/>
    <property type="evidence" value="ECO:0007669"/>
    <property type="project" value="InterPro"/>
</dbReference>
<dbReference type="EMBL" id="FMVM01000007">
    <property type="protein sequence ID" value="SCY65609.1"/>
    <property type="molecule type" value="Genomic_DNA"/>
</dbReference>
<keyword evidence="4" id="KW-1003">Cell membrane</keyword>
<proteinExistence type="inferred from homology"/>
<evidence type="ECO:0000259" key="10">
    <source>
        <dbReference type="PROSITE" id="PS50893"/>
    </source>
</evidence>
<organism evidence="11 12">
    <name type="scientific">Paenibacillus polysaccharolyticus</name>
    <dbReference type="NCBI Taxonomy" id="582692"/>
    <lineage>
        <taxon>Bacteria</taxon>
        <taxon>Bacillati</taxon>
        <taxon>Bacillota</taxon>
        <taxon>Bacilli</taxon>
        <taxon>Bacillales</taxon>
        <taxon>Paenibacillaceae</taxon>
        <taxon>Paenibacillus</taxon>
    </lineage>
</organism>
<keyword evidence="5" id="KW-0997">Cell inner membrane</keyword>
<dbReference type="NCBIfam" id="NF047576">
    <property type="entry name" value="opine_ATP_CntF"/>
    <property type="match status" value="1"/>
</dbReference>
<evidence type="ECO:0000256" key="3">
    <source>
        <dbReference type="ARBA" id="ARBA00022448"/>
    </source>
</evidence>